<dbReference type="InterPro" id="IPR038670">
    <property type="entry name" value="HslJ-like_sf"/>
</dbReference>
<name>A0A7G1KNI0_9NOCA</name>
<keyword evidence="1" id="KW-0732">Signal</keyword>
<dbReference type="PANTHER" id="PTHR35535:SF2">
    <property type="entry name" value="DUF306 DOMAIN-CONTAINING PROTEIN"/>
    <property type="match status" value="1"/>
</dbReference>
<accession>A0A7G1KNI0</accession>
<dbReference type="InterPro" id="IPR005184">
    <property type="entry name" value="DUF306_Meta_HslJ"/>
</dbReference>
<feature type="domain" description="DUF306" evidence="2">
    <location>
        <begin position="144"/>
        <end position="249"/>
    </location>
</feature>
<gene>
    <name evidence="3" type="ORF">NWFMUON74_41630</name>
</gene>
<dbReference type="PANTHER" id="PTHR35535">
    <property type="entry name" value="HEAT SHOCK PROTEIN HSLJ"/>
    <property type="match status" value="1"/>
</dbReference>
<feature type="chain" id="PRO_5029013052" evidence="1">
    <location>
        <begin position="25"/>
        <end position="258"/>
    </location>
</feature>
<dbReference type="PROSITE" id="PS51257">
    <property type="entry name" value="PROKAR_LIPOPROTEIN"/>
    <property type="match status" value="1"/>
</dbReference>
<reference evidence="3 4" key="1">
    <citation type="submission" date="2020-08" db="EMBL/GenBank/DDBJ databases">
        <title>Genome Sequencing of Nocardia wallacei strain FMUON74 and assembly.</title>
        <authorList>
            <person name="Toyokawa M."/>
            <person name="Uesaka K."/>
        </authorList>
    </citation>
    <scope>NUCLEOTIDE SEQUENCE [LARGE SCALE GENOMIC DNA]</scope>
    <source>
        <strain evidence="3 4">FMUON74</strain>
    </source>
</reference>
<dbReference type="InterPro" id="IPR053147">
    <property type="entry name" value="Hsp_HslJ-like"/>
</dbReference>
<organism evidence="3 4">
    <name type="scientific">Nocardia wallacei</name>
    <dbReference type="NCBI Taxonomy" id="480035"/>
    <lineage>
        <taxon>Bacteria</taxon>
        <taxon>Bacillati</taxon>
        <taxon>Actinomycetota</taxon>
        <taxon>Actinomycetes</taxon>
        <taxon>Mycobacteriales</taxon>
        <taxon>Nocardiaceae</taxon>
        <taxon>Nocardia</taxon>
    </lineage>
</organism>
<dbReference type="RefSeq" id="WP_187683468.1">
    <property type="nucleotide sequence ID" value="NZ_AP023396.1"/>
</dbReference>
<dbReference type="KEGG" id="nwl:NWFMUON74_41630"/>
<proteinExistence type="predicted"/>
<evidence type="ECO:0000313" key="4">
    <source>
        <dbReference type="Proteomes" id="UP000516173"/>
    </source>
</evidence>
<keyword evidence="4" id="KW-1185">Reference proteome</keyword>
<dbReference type="EMBL" id="AP023396">
    <property type="protein sequence ID" value="BCK56391.1"/>
    <property type="molecule type" value="Genomic_DNA"/>
</dbReference>
<dbReference type="Pfam" id="PF03724">
    <property type="entry name" value="META"/>
    <property type="match status" value="2"/>
</dbReference>
<dbReference type="GeneID" id="80348638"/>
<evidence type="ECO:0000256" key="1">
    <source>
        <dbReference type="SAM" id="SignalP"/>
    </source>
</evidence>
<evidence type="ECO:0000313" key="3">
    <source>
        <dbReference type="EMBL" id="BCK56391.1"/>
    </source>
</evidence>
<dbReference type="Gene3D" id="2.40.128.270">
    <property type="match status" value="2"/>
</dbReference>
<protein>
    <submittedName>
        <fullName evidence="3">META domain-containing protein</fullName>
    </submittedName>
</protein>
<sequence length="258" mass="26564">MSAMLRLVPLVAALGLAAACSSGGDGGDTGPTPMGRSFVSTRVEGTPIPGGGPLRLTFADGRVSATSGCNTGSGPVAFDGDVLRVSGMATTLMACPDDRSGADSWQTALLQSGPRWRLSGDTLTLTGDDLTVTLLDKKVAEPDRPLTGTTWIVTALLRPEGQVRSQALDDARPTLTIAPDGQVTGTAGCNRMTGSADIAGSDVTFRIGTTRMACPTEVMEVERQVLEVLDGKTTATVDAATLTLRNPGNNTGLMLRAE</sequence>
<feature type="signal peptide" evidence="1">
    <location>
        <begin position="1"/>
        <end position="24"/>
    </location>
</feature>
<dbReference type="Proteomes" id="UP000516173">
    <property type="component" value="Chromosome"/>
</dbReference>
<feature type="domain" description="DUF306" evidence="2">
    <location>
        <begin position="36"/>
        <end position="132"/>
    </location>
</feature>
<evidence type="ECO:0000259" key="2">
    <source>
        <dbReference type="Pfam" id="PF03724"/>
    </source>
</evidence>
<dbReference type="AlphaFoldDB" id="A0A7G1KNI0"/>